<comment type="caution">
    <text evidence="1">The sequence shown here is derived from an EMBL/GenBank/DDBJ whole genome shotgun (WGS) entry which is preliminary data.</text>
</comment>
<dbReference type="InterPro" id="IPR036874">
    <property type="entry name" value="Carbonic_anhydrase_sf"/>
</dbReference>
<dbReference type="GO" id="GO:0004089">
    <property type="term" value="F:carbonate dehydratase activity"/>
    <property type="evidence" value="ECO:0007669"/>
    <property type="project" value="InterPro"/>
</dbReference>
<reference evidence="1" key="1">
    <citation type="submission" date="2015-03" db="EMBL/GenBank/DDBJ databases">
        <title>Metagenome Sequencing of an Archaeal-Dominated Microbial Community from a Hot Spring at the Los Azufres Geothermal Field, Mexico.</title>
        <authorList>
            <person name="Servin-Garciduenas L.E."/>
            <person name="Martinez-Romero E."/>
        </authorList>
    </citation>
    <scope>NUCLEOTIDE SEQUENCE [LARGE SCALE GENOMIC DNA]</scope>
    <source>
        <strain evidence="1">AZ1-454</strain>
    </source>
</reference>
<accession>A0A0F2LR90</accession>
<sequence length="185" mass="21039">MRVIMSCMDYRLTEEIMKKMDQNTIVLRNAGANVNEFKDILKSLNPDEVVYLPHTDCAAMKLVLSSVKQGEQVTPKIESSLVSQFRGRQFNDLKELEELNLKLGLETIKQVVPKAKVISELIDVNKLKWPERKPVVYLLKSTSKYTNEMIGGYVIQSMNKTSIEADLEIASKLNLKVVKDEFSNA</sequence>
<dbReference type="GO" id="GO:0008270">
    <property type="term" value="F:zinc ion binding"/>
    <property type="evidence" value="ECO:0007669"/>
    <property type="project" value="InterPro"/>
</dbReference>
<dbReference type="EMBL" id="JZWS01000030">
    <property type="protein sequence ID" value="KJR78985.1"/>
    <property type="molecule type" value="Genomic_DNA"/>
</dbReference>
<evidence type="ECO:0000313" key="1">
    <source>
        <dbReference type="EMBL" id="KJR78985.1"/>
    </source>
</evidence>
<dbReference type="AlphaFoldDB" id="A0A0F2LR90"/>
<protein>
    <submittedName>
        <fullName evidence="1">Carbonic anhydrase</fullName>
    </submittedName>
</protein>
<proteinExistence type="predicted"/>
<name>A0A0F2LR90_9CREN</name>
<dbReference type="SUPFAM" id="SSF53056">
    <property type="entry name" value="beta-carbonic anhydrase, cab"/>
    <property type="match status" value="1"/>
</dbReference>
<dbReference type="PATRIC" id="fig|1326980.8.peg.1325"/>
<gene>
    <name evidence="1" type="ORF">TQ35_04350</name>
</gene>
<organism evidence="1">
    <name type="scientific">Candidatus Aramenus sulfurataquae</name>
    <dbReference type="NCBI Taxonomy" id="1326980"/>
    <lineage>
        <taxon>Archaea</taxon>
        <taxon>Thermoproteota</taxon>
        <taxon>Thermoprotei</taxon>
        <taxon>Sulfolobales</taxon>
        <taxon>Sulfolobaceae</taxon>
        <taxon>Candidatus Aramenus</taxon>
    </lineage>
</organism>
<dbReference type="Gene3D" id="3.40.1050.10">
    <property type="entry name" value="Carbonic anhydrase"/>
    <property type="match status" value="1"/>
</dbReference>